<dbReference type="InterPro" id="IPR044918">
    <property type="entry name" value="DUF3349_helical"/>
</dbReference>
<reference evidence="2" key="1">
    <citation type="journal article" date="2019" name="Int. J. Syst. Evol. Microbiol.">
        <title>The Global Catalogue of Microorganisms (GCM) 10K type strain sequencing project: providing services to taxonomists for standard genome sequencing and annotation.</title>
        <authorList>
            <consortium name="The Broad Institute Genomics Platform"/>
            <consortium name="The Broad Institute Genome Sequencing Center for Infectious Disease"/>
            <person name="Wu L."/>
            <person name="Ma J."/>
        </authorList>
    </citation>
    <scope>NUCLEOTIDE SEQUENCE [LARGE SCALE GENOMIC DNA]</scope>
    <source>
        <strain evidence="2">CCUG 60214</strain>
    </source>
</reference>
<name>A0ABW3QSS9_9PSEU</name>
<gene>
    <name evidence="1" type="ORF">ACFQ3T_11055</name>
</gene>
<comment type="caution">
    <text evidence="1">The sequence shown here is derived from an EMBL/GenBank/DDBJ whole genome shotgun (WGS) entry which is preliminary data.</text>
</comment>
<organism evidence="1 2">
    <name type="scientific">Saccharothrix hoggarensis</name>
    <dbReference type="NCBI Taxonomy" id="913853"/>
    <lineage>
        <taxon>Bacteria</taxon>
        <taxon>Bacillati</taxon>
        <taxon>Actinomycetota</taxon>
        <taxon>Actinomycetes</taxon>
        <taxon>Pseudonocardiales</taxon>
        <taxon>Pseudonocardiaceae</taxon>
        <taxon>Saccharothrix</taxon>
    </lineage>
</organism>
<evidence type="ECO:0000313" key="2">
    <source>
        <dbReference type="Proteomes" id="UP001597168"/>
    </source>
</evidence>
<dbReference type="Proteomes" id="UP001597168">
    <property type="component" value="Unassembled WGS sequence"/>
</dbReference>
<keyword evidence="2" id="KW-1185">Reference proteome</keyword>
<accession>A0ABW3QSS9</accession>
<protein>
    <submittedName>
        <fullName evidence="1">DUF3349 domain-containing protein</fullName>
    </submittedName>
</protein>
<sequence>MLGPPLDDVVDILRHAFPNGVPEEDTEAVLVVLSEGLSERNLALVVEEFTGISRYEVGQLTATALNNRRLDRAKVARVEEALRRKGWDPDED</sequence>
<proteinExistence type="predicted"/>
<dbReference type="InterPro" id="IPR021784">
    <property type="entry name" value="DUF3349"/>
</dbReference>
<dbReference type="Pfam" id="PF11829">
    <property type="entry name" value="DUF3349"/>
    <property type="match status" value="1"/>
</dbReference>
<dbReference type="EMBL" id="JBHTLK010000042">
    <property type="protein sequence ID" value="MFD1147665.1"/>
    <property type="molecule type" value="Genomic_DNA"/>
</dbReference>
<dbReference type="Gene3D" id="1.10.150.430">
    <property type="entry name" value="DUF3349, helical bundle"/>
    <property type="match status" value="1"/>
</dbReference>
<dbReference type="RefSeq" id="WP_380722987.1">
    <property type="nucleotide sequence ID" value="NZ_JBHTLK010000042.1"/>
</dbReference>
<evidence type="ECO:0000313" key="1">
    <source>
        <dbReference type="EMBL" id="MFD1147665.1"/>
    </source>
</evidence>